<dbReference type="InterPro" id="IPR036388">
    <property type="entry name" value="WH-like_DNA-bd_sf"/>
</dbReference>
<dbReference type="Pfam" id="PF00392">
    <property type="entry name" value="GntR"/>
    <property type="match status" value="1"/>
</dbReference>
<dbReference type="Gene3D" id="1.10.10.10">
    <property type="entry name" value="Winged helix-like DNA-binding domain superfamily/Winged helix DNA-binding domain"/>
    <property type="match status" value="1"/>
</dbReference>
<protein>
    <submittedName>
        <fullName evidence="7">Aminotransferase</fullName>
    </submittedName>
</protein>
<dbReference type="SUPFAM" id="SSF46785">
    <property type="entry name" value="Winged helix' DNA-binding domain"/>
    <property type="match status" value="1"/>
</dbReference>
<evidence type="ECO:0000256" key="3">
    <source>
        <dbReference type="ARBA" id="ARBA00023015"/>
    </source>
</evidence>
<proteinExistence type="inferred from homology"/>
<dbReference type="PANTHER" id="PTHR46577:SF1">
    <property type="entry name" value="HTH-TYPE TRANSCRIPTIONAL REGULATORY PROTEIN GABR"/>
    <property type="match status" value="1"/>
</dbReference>
<dbReference type="HOGENOM" id="CLU_017584_0_0_9"/>
<dbReference type="SMART" id="SM00345">
    <property type="entry name" value="HTH_GNTR"/>
    <property type="match status" value="1"/>
</dbReference>
<reference evidence="7 8" key="1">
    <citation type="journal article" date="2009" name="Genome Biol.">
        <title>Comparative genome and phenotypic analysis of Clostridium difficile 027 strains provides insight into the evolution of a hypervirulent bacterium.</title>
        <authorList>
            <person name="Stabler R.A."/>
            <person name="He M."/>
            <person name="Dawson L."/>
            <person name="Martin M."/>
            <person name="Valiente E."/>
            <person name="Corton C."/>
            <person name="Lawley T.D."/>
            <person name="Sebaihia M."/>
            <person name="Quail M.A."/>
            <person name="Rose G."/>
            <person name="Gerding D.N."/>
            <person name="Gibert M."/>
            <person name="Popoff M.R."/>
            <person name="Parkhill J."/>
            <person name="Dougan G."/>
            <person name="Wren B.W."/>
        </authorList>
    </citation>
    <scope>NUCLEOTIDE SEQUENCE [LARGE SCALE GENOMIC DNA]</scope>
    <source>
        <strain evidence="7 8">CD196</strain>
    </source>
</reference>
<dbReference type="PROSITE" id="PS50949">
    <property type="entry name" value="HTH_GNTR"/>
    <property type="match status" value="1"/>
</dbReference>
<dbReference type="EMBL" id="FN538970">
    <property type="protein sequence ID" value="CBA61806.1"/>
    <property type="molecule type" value="Genomic_DNA"/>
</dbReference>
<dbReference type="CDD" id="cd00609">
    <property type="entry name" value="AAT_like"/>
    <property type="match status" value="1"/>
</dbReference>
<dbReference type="GO" id="GO:0003700">
    <property type="term" value="F:DNA-binding transcription factor activity"/>
    <property type="evidence" value="ECO:0007669"/>
    <property type="project" value="InterPro"/>
</dbReference>
<evidence type="ECO:0000256" key="1">
    <source>
        <dbReference type="ARBA" id="ARBA00005384"/>
    </source>
</evidence>
<dbReference type="GO" id="GO:0003677">
    <property type="term" value="F:DNA binding"/>
    <property type="evidence" value="ECO:0007669"/>
    <property type="project" value="UniProtKB-KW"/>
</dbReference>
<evidence type="ECO:0000256" key="4">
    <source>
        <dbReference type="ARBA" id="ARBA00023125"/>
    </source>
</evidence>
<dbReference type="AlphaFoldDB" id="A0A0H3N9S0"/>
<name>A0A0H3N9S0_CLODC</name>
<evidence type="ECO:0000256" key="2">
    <source>
        <dbReference type="ARBA" id="ARBA00022898"/>
    </source>
</evidence>
<dbReference type="InterPro" id="IPR000524">
    <property type="entry name" value="Tscrpt_reg_HTH_GntR"/>
</dbReference>
<evidence type="ECO:0000313" key="7">
    <source>
        <dbReference type="EMBL" id="CBA61806.1"/>
    </source>
</evidence>
<comment type="similarity">
    <text evidence="1">In the C-terminal section; belongs to the class-I pyridoxal-phosphate-dependent aminotransferase family.</text>
</comment>
<dbReference type="CDD" id="cd07377">
    <property type="entry name" value="WHTH_GntR"/>
    <property type="match status" value="1"/>
</dbReference>
<dbReference type="GO" id="GO:0008483">
    <property type="term" value="F:transaminase activity"/>
    <property type="evidence" value="ECO:0007669"/>
    <property type="project" value="UniProtKB-KW"/>
</dbReference>
<dbReference type="InterPro" id="IPR015424">
    <property type="entry name" value="PyrdxlP-dep_Trfase"/>
</dbReference>
<sequence>MINLEKYRIDLNEKKSTKYIQIFNHIKELIINKELVEHEKLPPIRKLSNFLQVNNTTIVKVYELLENEGYVYKIIGSGTFVSSSNSYKSGIDNRKNKIIVQREDLIHFDNGNPSNDMFPIDSFKNAVNMALSKDGSSIFEYDEGLGSEELREKMVEYLSDGNIKTTKENIQIISGAQQGIDIVCKGLISYSDVVFMEEPSYNGAIEVFKSRGAKIISIPMLDDGIDIGILKLKLEKIKPRLIYIMPNFQNPTGISYSTYKKKKLIELAEEHDFYIIEDDFISDFVFESKDNRTIRSYDDKNRVVYIKSFSKILMPGLRIGIVEMPNELLKKVLWAKYSSDISTPGLIQKSMYYYMNNFDWKNYLSHIEKIYTNKYKLSKNLINDKLSGKLKVRKSCGGINFFLELPRGYTSQAFTNFMLNKGVSMLPGTYFFDNLVDDRFFRINIARPSMEELEKGISVISDNIDEFFCEYKNKLDIKSNKLFY</sequence>
<evidence type="ECO:0000259" key="6">
    <source>
        <dbReference type="PROSITE" id="PS50949"/>
    </source>
</evidence>
<dbReference type="KEGG" id="cdc:CD196_0951"/>
<dbReference type="SUPFAM" id="SSF53383">
    <property type="entry name" value="PLP-dependent transferases"/>
    <property type="match status" value="1"/>
</dbReference>
<evidence type="ECO:0000256" key="5">
    <source>
        <dbReference type="ARBA" id="ARBA00023163"/>
    </source>
</evidence>
<dbReference type="Pfam" id="PF00155">
    <property type="entry name" value="Aminotran_1_2"/>
    <property type="match status" value="1"/>
</dbReference>
<keyword evidence="3" id="KW-0805">Transcription regulation</keyword>
<accession>A0A0H3N9S0</accession>
<dbReference type="InterPro" id="IPR004839">
    <property type="entry name" value="Aminotransferase_I/II_large"/>
</dbReference>
<dbReference type="InterPro" id="IPR036390">
    <property type="entry name" value="WH_DNA-bd_sf"/>
</dbReference>
<dbReference type="InterPro" id="IPR015421">
    <property type="entry name" value="PyrdxlP-dep_Trfase_major"/>
</dbReference>
<dbReference type="GO" id="GO:0030170">
    <property type="term" value="F:pyridoxal phosphate binding"/>
    <property type="evidence" value="ECO:0007669"/>
    <property type="project" value="InterPro"/>
</dbReference>
<dbReference type="InterPro" id="IPR051446">
    <property type="entry name" value="HTH_trans_reg/aminotransferase"/>
</dbReference>
<keyword evidence="7" id="KW-0032">Aminotransferase</keyword>
<keyword evidence="7" id="KW-0808">Transferase</keyword>
<keyword evidence="2" id="KW-0663">Pyridoxal phosphate</keyword>
<keyword evidence="4" id="KW-0238">DNA-binding</keyword>
<feature type="domain" description="HTH gntR-type" evidence="6">
    <location>
        <begin position="16"/>
        <end position="84"/>
    </location>
</feature>
<dbReference type="PANTHER" id="PTHR46577">
    <property type="entry name" value="HTH-TYPE TRANSCRIPTIONAL REGULATORY PROTEIN GABR"/>
    <property type="match status" value="1"/>
</dbReference>
<organism evidence="7 8">
    <name type="scientific">Clostridioides difficile (strain CD196)</name>
    <name type="common">Peptoclostridium difficile</name>
    <dbReference type="NCBI Taxonomy" id="645462"/>
    <lineage>
        <taxon>Bacteria</taxon>
        <taxon>Bacillati</taxon>
        <taxon>Bacillota</taxon>
        <taxon>Clostridia</taxon>
        <taxon>Peptostreptococcales</taxon>
        <taxon>Peptostreptococcaceae</taxon>
        <taxon>Clostridioides</taxon>
    </lineage>
</organism>
<dbReference type="Proteomes" id="UP000002068">
    <property type="component" value="Chromosome"/>
</dbReference>
<gene>
    <name evidence="7" type="ordered locus">CD196_0951</name>
</gene>
<dbReference type="InterPro" id="IPR015422">
    <property type="entry name" value="PyrdxlP-dep_Trfase_small"/>
</dbReference>
<dbReference type="Gene3D" id="3.40.640.10">
    <property type="entry name" value="Type I PLP-dependent aspartate aminotransferase-like (Major domain)"/>
    <property type="match status" value="1"/>
</dbReference>
<evidence type="ECO:0000313" key="8">
    <source>
        <dbReference type="Proteomes" id="UP000002068"/>
    </source>
</evidence>
<keyword evidence="5" id="KW-0804">Transcription</keyword>
<dbReference type="Gene3D" id="3.90.1150.10">
    <property type="entry name" value="Aspartate Aminotransferase, domain 1"/>
    <property type="match status" value="1"/>
</dbReference>